<dbReference type="InterPro" id="IPR013211">
    <property type="entry name" value="LVIVD"/>
</dbReference>
<keyword evidence="3" id="KW-1185">Reference proteome</keyword>
<dbReference type="KEGG" id="spal:FM071_05005"/>
<keyword evidence="1" id="KW-0472">Membrane</keyword>
<organism evidence="2 3">
    <name type="scientific">Sulfurimonas paralvinellae</name>
    <dbReference type="NCBI Taxonomy" id="317658"/>
    <lineage>
        <taxon>Bacteria</taxon>
        <taxon>Pseudomonadati</taxon>
        <taxon>Campylobacterota</taxon>
        <taxon>Epsilonproteobacteria</taxon>
        <taxon>Campylobacterales</taxon>
        <taxon>Sulfurimonadaceae</taxon>
        <taxon>Sulfurimonas</taxon>
    </lineage>
</organism>
<evidence type="ECO:0000313" key="3">
    <source>
        <dbReference type="Proteomes" id="UP000593580"/>
    </source>
</evidence>
<proteinExistence type="predicted"/>
<dbReference type="AlphaFoldDB" id="A0A7M1B7G6"/>
<feature type="transmembrane region" description="Helical" evidence="1">
    <location>
        <begin position="12"/>
        <end position="31"/>
    </location>
</feature>
<keyword evidence="1" id="KW-1133">Transmembrane helix</keyword>
<gene>
    <name evidence="2" type="ORF">FM071_05005</name>
</gene>
<evidence type="ECO:0000313" key="2">
    <source>
        <dbReference type="EMBL" id="QOP45677.1"/>
    </source>
</evidence>
<reference evidence="2 3" key="1">
    <citation type="submission" date="2019-07" db="EMBL/GenBank/DDBJ databases">
        <title>Sulfurimonas paralvinellae sp. nov., a novel mesophilic, hydrogen- and sulfur-oxidizing chemolithoautotroph within the Epsilonproteo- bacteria isolated from a deep-sea hydrothermal vent polychaete nest, reclassification of Thiomicrospira denitrificans as Sulfurimonas denitrificans comb. nov. and emended description of the genus Sulfurimonas.</title>
        <authorList>
            <person name="Wang S."/>
            <person name="Jiang L."/>
            <person name="Shao Z."/>
        </authorList>
    </citation>
    <scope>NUCLEOTIDE SEQUENCE [LARGE SCALE GENOMIC DNA]</scope>
    <source>
        <strain evidence="2 3">GO25</strain>
    </source>
</reference>
<dbReference type="SUPFAM" id="SSF69322">
    <property type="entry name" value="Tricorn protease domain 2"/>
    <property type="match status" value="1"/>
</dbReference>
<dbReference type="Pfam" id="PF08309">
    <property type="entry name" value="LVIVD"/>
    <property type="match status" value="2"/>
</dbReference>
<dbReference type="InterPro" id="IPR015943">
    <property type="entry name" value="WD40/YVTN_repeat-like_dom_sf"/>
</dbReference>
<dbReference type="RefSeq" id="WP_193111924.1">
    <property type="nucleotide sequence ID" value="NZ_CP041406.1"/>
</dbReference>
<protein>
    <submittedName>
        <fullName evidence="2">Uncharacterized protein</fullName>
    </submittedName>
</protein>
<name>A0A7M1B7G6_9BACT</name>
<accession>A0A7M1B7G6</accession>
<dbReference type="EMBL" id="CP041406">
    <property type="protein sequence ID" value="QOP45677.1"/>
    <property type="molecule type" value="Genomic_DNA"/>
</dbReference>
<keyword evidence="1" id="KW-0812">Transmembrane</keyword>
<evidence type="ECO:0000256" key="1">
    <source>
        <dbReference type="SAM" id="Phobius"/>
    </source>
</evidence>
<dbReference type="Proteomes" id="UP000593580">
    <property type="component" value="Chromosome"/>
</dbReference>
<sequence length="354" mass="39200">MIDYQEAFKKRVFILFLLILIITPITVIYLGKKSSTLNEKAPGLSVKNSFALHLRGSVQDIKLSKNSKTAYTAAGSRGIYILDVENSMKPKLIGQFKYFSNSYDKARSVELAEERNMLFVKDAQAGIYSIDITNPVEPKLLDTYKSENPIYAFCLSEDLKTIYIADKKGIAVADIQDPDAINVIAYHSIEKRYINLIEVNKNTLYLLCESGIDILYTDGSQPAKLIGSYTTAGDAKKMTLSKDKTKAFVSIGNSGVEILDIANKLYPKPLGIFKTSAAADKTIVSRNAKIIYVADTNGDIEIADIQNPDSGELLQKIRTKLSAQEKLWDIALSVDEKKLFTASGIEGVRVVKLK</sequence>
<dbReference type="Gene3D" id="2.130.10.10">
    <property type="entry name" value="YVTN repeat-like/Quinoprotein amine dehydrogenase"/>
    <property type="match status" value="1"/>
</dbReference>